<dbReference type="PANTHER" id="PTHR24198">
    <property type="entry name" value="ANKYRIN REPEAT AND PROTEIN KINASE DOMAIN-CONTAINING PROTEIN"/>
    <property type="match status" value="1"/>
</dbReference>
<feature type="signal peptide" evidence="6">
    <location>
        <begin position="1"/>
        <end position="17"/>
    </location>
</feature>
<feature type="repeat" description="ANK" evidence="3">
    <location>
        <begin position="1148"/>
        <end position="1180"/>
    </location>
</feature>
<keyword evidence="1" id="KW-0677">Repeat</keyword>
<keyword evidence="5" id="KW-0472">Membrane</keyword>
<feature type="repeat" description="ANK" evidence="3">
    <location>
        <begin position="1080"/>
        <end position="1112"/>
    </location>
</feature>
<feature type="region of interest" description="Disordered" evidence="4">
    <location>
        <begin position="101"/>
        <end position="144"/>
    </location>
</feature>
<evidence type="ECO:0000313" key="8">
    <source>
        <dbReference type="Proteomes" id="UP000566819"/>
    </source>
</evidence>
<dbReference type="Pfam" id="PF13637">
    <property type="entry name" value="Ank_4"/>
    <property type="match status" value="1"/>
</dbReference>
<feature type="chain" id="PRO_5034808709" evidence="6">
    <location>
        <begin position="18"/>
        <end position="1586"/>
    </location>
</feature>
<feature type="repeat" description="ANK" evidence="3">
    <location>
        <begin position="1115"/>
        <end position="1147"/>
    </location>
</feature>
<dbReference type="SUPFAM" id="SSF48403">
    <property type="entry name" value="Ankyrin repeat"/>
    <property type="match status" value="2"/>
</dbReference>
<keyword evidence="8" id="KW-1185">Reference proteome</keyword>
<feature type="transmembrane region" description="Helical" evidence="5">
    <location>
        <begin position="174"/>
        <end position="192"/>
    </location>
</feature>
<dbReference type="PROSITE" id="PS50088">
    <property type="entry name" value="ANK_REPEAT"/>
    <property type="match status" value="14"/>
</dbReference>
<comment type="caution">
    <text evidence="7">The sequence shown here is derived from an EMBL/GenBank/DDBJ whole genome shotgun (WGS) entry which is preliminary data.</text>
</comment>
<feature type="repeat" description="ANK" evidence="3">
    <location>
        <begin position="1215"/>
        <end position="1247"/>
    </location>
</feature>
<reference evidence="7 8" key="1">
    <citation type="submission" date="2020-03" db="EMBL/GenBank/DDBJ databases">
        <title>Draft Genome Sequence of Cudoniella acicularis.</title>
        <authorList>
            <person name="Buettner E."/>
            <person name="Kellner H."/>
        </authorList>
    </citation>
    <scope>NUCLEOTIDE SEQUENCE [LARGE SCALE GENOMIC DNA]</scope>
    <source>
        <strain evidence="7 8">DSM 108380</strain>
    </source>
</reference>
<feature type="transmembrane region" description="Helical" evidence="5">
    <location>
        <begin position="212"/>
        <end position="236"/>
    </location>
</feature>
<dbReference type="PRINTS" id="PR01415">
    <property type="entry name" value="ANKYRIN"/>
</dbReference>
<dbReference type="Gene3D" id="1.25.40.20">
    <property type="entry name" value="Ankyrin repeat-containing domain"/>
    <property type="match status" value="4"/>
</dbReference>
<evidence type="ECO:0000256" key="3">
    <source>
        <dbReference type="PROSITE-ProRule" id="PRU00023"/>
    </source>
</evidence>
<evidence type="ECO:0000256" key="2">
    <source>
        <dbReference type="ARBA" id="ARBA00023043"/>
    </source>
</evidence>
<dbReference type="SMART" id="SM00248">
    <property type="entry name" value="ANK"/>
    <property type="match status" value="19"/>
</dbReference>
<feature type="repeat" description="ANK" evidence="3">
    <location>
        <begin position="948"/>
        <end position="980"/>
    </location>
</feature>
<dbReference type="OrthoDB" id="194358at2759"/>
<feature type="repeat" description="ANK" evidence="3">
    <location>
        <begin position="1352"/>
        <end position="1384"/>
    </location>
</feature>
<dbReference type="PROSITE" id="PS50297">
    <property type="entry name" value="ANK_REP_REGION"/>
    <property type="match status" value="11"/>
</dbReference>
<dbReference type="InterPro" id="IPR036770">
    <property type="entry name" value="Ankyrin_rpt-contain_sf"/>
</dbReference>
<feature type="repeat" description="ANK" evidence="3">
    <location>
        <begin position="1248"/>
        <end position="1280"/>
    </location>
</feature>
<proteinExistence type="predicted"/>
<dbReference type="PANTHER" id="PTHR24198:SF165">
    <property type="entry name" value="ANKYRIN REPEAT-CONTAINING PROTEIN-RELATED"/>
    <property type="match status" value="1"/>
</dbReference>
<sequence>MLTHTVILLSLAARVSTLTTPQQWDTFTNNFATDLAPVIVLFGEQVSKQFLSESTSFWDNIIFGIAPIGVLTAIVSAIRLYGDASLKAFIGRAQEAHGEAEAELCSSTKHADGGEEKEGDEDDMTIYPESNWTEIPPRSPQNQRNAMERAKLETFAPHPNLGLNIGIKGVPSPILPVIAVVGICLQASFFVYATWATFYDLALYEDGDRPSLWSFCLATSGTASLVLGMILCALLIERMSTERRFRQNSTGNTVMFWLQPGGQRVGDQLFNAFAYSEEKKEFMTSWKADLVSKIGVRDTKSTLVLWVALISSTCGFICQFVGFRGLHGSIALYQLAITLCMAITRALLRFRRLNAEQNRLKARVGIEGHELDWQAFNLENPHKESSQGWFIVDDPTPLEKPESLKDNTLETDEGVDLASRGKQIVSFRIRDGRDIDSVRCAQQAVTWASSNEANGDQPNEAAKLMHYRSRLAYLTGDAIQAADQRWDTEVRDMAMHLQEAIQESAGYIFSNMKLLKGWRDSHALAWSTTCFMHEPPRRFSQDPIPPAPALSVHFLMFRNAGVWEISKYQLEAVLGLWHWSLKQLDYPEDLFRRKIFMLGQQSKRNDLASAIRLWVTQTHHIYPDPVQPPYSPSPNPPTGLFQVPITSPTPLDDFITSSGSHYPTTLSVSLRTALGPTQEDGQADPTCLSIPTKSSLLQLIAQDIFAIFITRVAGVLERLEGVEPWTGQGQTTTIGIGGTLSDQPYRGIMNAHVQTIADIFVSSGLGSREDALASVIPPLLQRSKLPDLDEVTETLLSAAKSLRRNSKFEQGENLLRWLLNSLPPRFQERADRFEKAGNSGGRQLSDLEKVLKDLDSQPPRPLGLTLAYEFKLTGATPHQVLHILKWAVRVKCPELVEDLWKDPRDLVNKIDDENLPPLFWAIGENFEEETFQSLLEWPKVNVNLRGRNGKTPLILASEEGNTKAVDLLLQHGALTELADLSGDTALRLAVENKHEDVVKRLLQAGADILAQIGTPYTTVLHTAVELSPGLVELLLKYRADTELRDRSNRTPLFVAALKGDYKSADLLLKYGADAEAKNKNNKTALQVAVERGYETVVARLLDANANANANIHDETSTALLHAAAASGAKTVVELLLKHEANTEAEDENGRTPLLVALEKGHEEVAELLLLGHANPNTPGGSQKSSPLHLAVQSGSERIVNLLLENKADIESTDAGGQPALIHAVKKDRGKIIKLLLDAKANANARDGEGNTALHLATQRNSYEVVDLMLSHGAELESKDSINRTPLILALEIERDRMSSTANGVRVVKRLLEAGANSNAQWGDHGSALHLAVQGGSKCLLRAGADPSARGGEYGNPLQAASYRAQEEIVKQLLLAGADVNSEGGIYGHALQAAVAAWSGEEVVEMLLVEGADMNAAGGKHKSALHAALKCGRKKVLSLLLKQGANPESEDDMGRTALLSAIESGDKKVVLQLLKHQAETESTDREGRTALLAAVDSGDKELVKLLLQYHARTDAKDKLGRTPFLLAVEKSHDEIAELLLEAKSDVNVEGGRYGNALQAALYKGDRKMVEQLRAAGARRPIEWSSFN</sequence>
<keyword evidence="5" id="KW-1133">Transmembrane helix</keyword>
<name>A0A8H4RJ98_9HELO</name>
<dbReference type="GO" id="GO:0005737">
    <property type="term" value="C:cytoplasm"/>
    <property type="evidence" value="ECO:0007669"/>
    <property type="project" value="TreeGrafter"/>
</dbReference>
<evidence type="ECO:0000256" key="4">
    <source>
        <dbReference type="SAM" id="MobiDB-lite"/>
    </source>
</evidence>
<dbReference type="InterPro" id="IPR002110">
    <property type="entry name" value="Ankyrin_rpt"/>
</dbReference>
<feature type="repeat" description="ANK" evidence="3">
    <location>
        <begin position="1182"/>
        <end position="1214"/>
    </location>
</feature>
<feature type="repeat" description="ANK" evidence="3">
    <location>
        <begin position="981"/>
        <end position="1008"/>
    </location>
</feature>
<protein>
    <submittedName>
        <fullName evidence="7">Uncharacterized protein</fullName>
    </submittedName>
</protein>
<dbReference type="Pfam" id="PF00023">
    <property type="entry name" value="Ank"/>
    <property type="match status" value="2"/>
</dbReference>
<feature type="repeat" description="ANK" evidence="3">
    <location>
        <begin position="1518"/>
        <end position="1550"/>
    </location>
</feature>
<gene>
    <name evidence="7" type="ORF">G7Y89_g8987</name>
</gene>
<feature type="repeat" description="ANK" evidence="3">
    <location>
        <begin position="1452"/>
        <end position="1484"/>
    </location>
</feature>
<evidence type="ECO:0000313" key="7">
    <source>
        <dbReference type="EMBL" id="KAF4629167.1"/>
    </source>
</evidence>
<evidence type="ECO:0000256" key="6">
    <source>
        <dbReference type="SAM" id="SignalP"/>
    </source>
</evidence>
<keyword evidence="5" id="KW-0812">Transmembrane</keyword>
<feature type="transmembrane region" description="Helical" evidence="5">
    <location>
        <begin position="61"/>
        <end position="82"/>
    </location>
</feature>
<feature type="repeat" description="ANK" evidence="3">
    <location>
        <begin position="1419"/>
        <end position="1451"/>
    </location>
</feature>
<dbReference type="EMBL" id="JAAMPI010000712">
    <property type="protein sequence ID" value="KAF4629167.1"/>
    <property type="molecule type" value="Genomic_DNA"/>
</dbReference>
<feature type="repeat" description="ANK" evidence="3">
    <location>
        <begin position="1047"/>
        <end position="1079"/>
    </location>
</feature>
<feature type="transmembrane region" description="Helical" evidence="5">
    <location>
        <begin position="303"/>
        <end position="324"/>
    </location>
</feature>
<accession>A0A8H4RJ98</accession>
<organism evidence="7 8">
    <name type="scientific">Cudoniella acicularis</name>
    <dbReference type="NCBI Taxonomy" id="354080"/>
    <lineage>
        <taxon>Eukaryota</taxon>
        <taxon>Fungi</taxon>
        <taxon>Dikarya</taxon>
        <taxon>Ascomycota</taxon>
        <taxon>Pezizomycotina</taxon>
        <taxon>Leotiomycetes</taxon>
        <taxon>Helotiales</taxon>
        <taxon>Tricladiaceae</taxon>
        <taxon>Cudoniella</taxon>
    </lineage>
</organism>
<evidence type="ECO:0000256" key="1">
    <source>
        <dbReference type="ARBA" id="ARBA00022737"/>
    </source>
</evidence>
<feature type="repeat" description="ANK" evidence="3">
    <location>
        <begin position="1485"/>
        <end position="1517"/>
    </location>
</feature>
<evidence type="ECO:0000256" key="5">
    <source>
        <dbReference type="SAM" id="Phobius"/>
    </source>
</evidence>
<dbReference type="Proteomes" id="UP000566819">
    <property type="component" value="Unassembled WGS sequence"/>
</dbReference>
<keyword evidence="6" id="KW-0732">Signal</keyword>
<dbReference type="Pfam" id="PF12796">
    <property type="entry name" value="Ank_2"/>
    <property type="match status" value="5"/>
</dbReference>
<keyword evidence="2 3" id="KW-0040">ANK repeat</keyword>